<evidence type="ECO:0000256" key="4">
    <source>
        <dbReference type="ARBA" id="ARBA00022692"/>
    </source>
</evidence>
<accession>A0A9K3LLU4</accession>
<gene>
    <name evidence="8" type="ORF">IV203_026516</name>
</gene>
<dbReference type="InterPro" id="IPR009262">
    <property type="entry name" value="SLC35_F1/F2/F6"/>
</dbReference>
<dbReference type="Pfam" id="PF06027">
    <property type="entry name" value="SLC35F"/>
    <property type="match status" value="1"/>
</dbReference>
<dbReference type="Proteomes" id="UP000693970">
    <property type="component" value="Unassembled WGS sequence"/>
</dbReference>
<feature type="transmembrane region" description="Helical" evidence="7">
    <location>
        <begin position="232"/>
        <end position="252"/>
    </location>
</feature>
<reference evidence="8" key="1">
    <citation type="journal article" date="2021" name="Sci. Rep.">
        <title>Diploid genomic architecture of Nitzschia inconspicua, an elite biomass production diatom.</title>
        <authorList>
            <person name="Oliver A."/>
            <person name="Podell S."/>
            <person name="Pinowska A."/>
            <person name="Traller J.C."/>
            <person name="Smith S.R."/>
            <person name="McClure R."/>
            <person name="Beliaev A."/>
            <person name="Bohutskyi P."/>
            <person name="Hill E.A."/>
            <person name="Rabines A."/>
            <person name="Zheng H."/>
            <person name="Allen L.Z."/>
            <person name="Kuo A."/>
            <person name="Grigoriev I.V."/>
            <person name="Allen A.E."/>
            <person name="Hazlebeck D."/>
            <person name="Allen E.E."/>
        </authorList>
    </citation>
    <scope>NUCLEOTIDE SEQUENCE</scope>
    <source>
        <strain evidence="8">Hildebrandi</strain>
    </source>
</reference>
<dbReference type="OrthoDB" id="44433at2759"/>
<keyword evidence="9" id="KW-1185">Reference proteome</keyword>
<dbReference type="PANTHER" id="PTHR14233">
    <property type="entry name" value="DUF914-RELATED"/>
    <property type="match status" value="1"/>
</dbReference>
<evidence type="ECO:0000256" key="6">
    <source>
        <dbReference type="ARBA" id="ARBA00023136"/>
    </source>
</evidence>
<feature type="transmembrane region" description="Helical" evidence="7">
    <location>
        <begin position="94"/>
        <end position="112"/>
    </location>
</feature>
<keyword evidence="5 7" id="KW-1133">Transmembrane helix</keyword>
<keyword evidence="4 7" id="KW-0812">Transmembrane</keyword>
<feature type="transmembrane region" description="Helical" evidence="7">
    <location>
        <begin position="170"/>
        <end position="192"/>
    </location>
</feature>
<dbReference type="GO" id="GO:0022857">
    <property type="term" value="F:transmembrane transporter activity"/>
    <property type="evidence" value="ECO:0007669"/>
    <property type="project" value="InterPro"/>
</dbReference>
<evidence type="ECO:0000256" key="1">
    <source>
        <dbReference type="ARBA" id="ARBA00004141"/>
    </source>
</evidence>
<dbReference type="PANTHER" id="PTHR14233:SF4">
    <property type="entry name" value="SOLUTE CARRIER FAMILY 35 MEMBER F2"/>
    <property type="match status" value="1"/>
</dbReference>
<feature type="transmembrane region" description="Helical" evidence="7">
    <location>
        <begin position="264"/>
        <end position="283"/>
    </location>
</feature>
<evidence type="ECO:0000256" key="5">
    <source>
        <dbReference type="ARBA" id="ARBA00022989"/>
    </source>
</evidence>
<evidence type="ECO:0000313" key="9">
    <source>
        <dbReference type="Proteomes" id="UP000693970"/>
    </source>
</evidence>
<dbReference type="AlphaFoldDB" id="A0A9K3LLU4"/>
<comment type="subcellular location">
    <subcellularLocation>
        <location evidence="1">Membrane</location>
        <topology evidence="1">Multi-pass membrane protein</topology>
    </subcellularLocation>
</comment>
<name>A0A9K3LLU4_9STRA</name>
<evidence type="ECO:0000256" key="2">
    <source>
        <dbReference type="ARBA" id="ARBA00007863"/>
    </source>
</evidence>
<dbReference type="EMBL" id="JAGRRH010000010">
    <property type="protein sequence ID" value="KAG7363156.1"/>
    <property type="molecule type" value="Genomic_DNA"/>
</dbReference>
<keyword evidence="6 7" id="KW-0472">Membrane</keyword>
<evidence type="ECO:0000313" key="8">
    <source>
        <dbReference type="EMBL" id="KAG7363156.1"/>
    </source>
</evidence>
<evidence type="ECO:0000256" key="7">
    <source>
        <dbReference type="SAM" id="Phobius"/>
    </source>
</evidence>
<dbReference type="InterPro" id="IPR052221">
    <property type="entry name" value="SLC35F_Transporter"/>
</dbReference>
<keyword evidence="3" id="KW-0813">Transport</keyword>
<sequence length="405" mass="45463">MLGASSDAGATPNQHQFKDSTEELVEERIPLANSQGHQQARSFWKDLERRRDGHAPIPPRKAQLSLMFGQLVALVATSMNAASFTLEYGLNKVFPMFLMFWSYLVLSFHLYWSSRSETCIRGALSAPDNSVSYRLFCLKLRAPWWYYLCLSILDVGPNYLALLAMNRTSLTSATLLGSLTIPSTMFFCTLLLRKIYRPFHFVGVALCMMGGAVTILMDKDTKAEDAAHPDSFYGDILCILAAFGYGIGDAAAEFCSKHIDRVEYVGMTGLFGMMWCLVIFPIFEWEQVVDLFTDVDTFVEAVGIIFWYITSLTGYYVFESLFLKKSDATLLNISLQTSNFWAILFSVVAFKEKPEPQFYLAVSLVTGGVACYELCGNASSSTAFNPDERRQDGLACIRQNYHPIE</sequence>
<feature type="transmembrane region" description="Helical" evidence="7">
    <location>
        <begin position="64"/>
        <end position="82"/>
    </location>
</feature>
<feature type="transmembrane region" description="Helical" evidence="7">
    <location>
        <begin position="199"/>
        <end position="217"/>
    </location>
</feature>
<comment type="similarity">
    <text evidence="2">Belongs to the SLC35F solute transporter family.</text>
</comment>
<organism evidence="8 9">
    <name type="scientific">Nitzschia inconspicua</name>
    <dbReference type="NCBI Taxonomy" id="303405"/>
    <lineage>
        <taxon>Eukaryota</taxon>
        <taxon>Sar</taxon>
        <taxon>Stramenopiles</taxon>
        <taxon>Ochrophyta</taxon>
        <taxon>Bacillariophyta</taxon>
        <taxon>Bacillariophyceae</taxon>
        <taxon>Bacillariophycidae</taxon>
        <taxon>Bacillariales</taxon>
        <taxon>Bacillariaceae</taxon>
        <taxon>Nitzschia</taxon>
    </lineage>
</organism>
<dbReference type="GO" id="GO:0016020">
    <property type="term" value="C:membrane"/>
    <property type="evidence" value="ECO:0007669"/>
    <property type="project" value="UniProtKB-SubCell"/>
</dbReference>
<feature type="transmembrane region" description="Helical" evidence="7">
    <location>
        <begin position="144"/>
        <end position="164"/>
    </location>
</feature>
<protein>
    <submittedName>
        <fullName evidence="8">Solute carrier family 35 related protein</fullName>
    </submittedName>
</protein>
<evidence type="ECO:0000256" key="3">
    <source>
        <dbReference type="ARBA" id="ARBA00022448"/>
    </source>
</evidence>
<proteinExistence type="inferred from homology"/>
<reference evidence="8" key="2">
    <citation type="submission" date="2021-04" db="EMBL/GenBank/DDBJ databases">
        <authorList>
            <person name="Podell S."/>
        </authorList>
    </citation>
    <scope>NUCLEOTIDE SEQUENCE</scope>
    <source>
        <strain evidence="8">Hildebrandi</strain>
    </source>
</reference>
<feature type="transmembrane region" description="Helical" evidence="7">
    <location>
        <begin position="298"/>
        <end position="318"/>
    </location>
</feature>
<comment type="caution">
    <text evidence="8">The sequence shown here is derived from an EMBL/GenBank/DDBJ whole genome shotgun (WGS) entry which is preliminary data.</text>
</comment>